<dbReference type="PANTHER" id="PTHR13237">
    <property type="entry name" value="SOMETHING ABOUT SILENCING PROTEIN 10-RELATED"/>
    <property type="match status" value="1"/>
</dbReference>
<dbReference type="GO" id="GO:0032040">
    <property type="term" value="C:small-subunit processome"/>
    <property type="evidence" value="ECO:0007669"/>
    <property type="project" value="TreeGrafter"/>
</dbReference>
<dbReference type="EMBL" id="AMZH03007247">
    <property type="protein sequence ID" value="RRT61785.1"/>
    <property type="molecule type" value="Genomic_DNA"/>
</dbReference>
<dbReference type="GO" id="GO:0000462">
    <property type="term" value="P:maturation of SSU-rRNA from tricistronic rRNA transcript (SSU-rRNA, 5.8S rRNA, LSU-rRNA)"/>
    <property type="evidence" value="ECO:0007669"/>
    <property type="project" value="TreeGrafter"/>
</dbReference>
<organism evidence="1 2">
    <name type="scientific">Ensete ventricosum</name>
    <name type="common">Abyssinian banana</name>
    <name type="synonym">Musa ensete</name>
    <dbReference type="NCBI Taxonomy" id="4639"/>
    <lineage>
        <taxon>Eukaryota</taxon>
        <taxon>Viridiplantae</taxon>
        <taxon>Streptophyta</taxon>
        <taxon>Embryophyta</taxon>
        <taxon>Tracheophyta</taxon>
        <taxon>Spermatophyta</taxon>
        <taxon>Magnoliopsida</taxon>
        <taxon>Liliopsida</taxon>
        <taxon>Zingiberales</taxon>
        <taxon>Musaceae</taxon>
        <taxon>Ensete</taxon>
    </lineage>
</organism>
<comment type="caution">
    <text evidence="1">The sequence shown here is derived from an EMBL/GenBank/DDBJ whole genome shotgun (WGS) entry which is preliminary data.</text>
</comment>
<protein>
    <submittedName>
        <fullName evidence="1">Uncharacterized protein</fullName>
    </submittedName>
</protein>
<dbReference type="AlphaFoldDB" id="A0A426ZCQ9"/>
<evidence type="ECO:0000313" key="2">
    <source>
        <dbReference type="Proteomes" id="UP000287651"/>
    </source>
</evidence>
<proteinExistence type="predicted"/>
<evidence type="ECO:0000313" key="1">
    <source>
        <dbReference type="EMBL" id="RRT61785.1"/>
    </source>
</evidence>
<accession>A0A426ZCQ9</accession>
<reference evidence="1 2" key="1">
    <citation type="journal article" date="2014" name="Agronomy (Basel)">
        <title>A Draft Genome Sequence for Ensete ventricosum, the Drought-Tolerant Tree Against Hunger.</title>
        <authorList>
            <person name="Harrison J."/>
            <person name="Moore K.A."/>
            <person name="Paszkiewicz K."/>
            <person name="Jones T."/>
            <person name="Grant M."/>
            <person name="Ambacheew D."/>
            <person name="Muzemil S."/>
            <person name="Studholme D.J."/>
        </authorList>
    </citation>
    <scope>NUCLEOTIDE SEQUENCE [LARGE SCALE GENOMIC DNA]</scope>
</reference>
<dbReference type="PANTHER" id="PTHR13237:SF8">
    <property type="entry name" value="SOMETHING ABOUT SILENCING PROTEIN 10"/>
    <property type="match status" value="1"/>
</dbReference>
<gene>
    <name evidence="1" type="ORF">B296_00018444</name>
</gene>
<dbReference type="Proteomes" id="UP000287651">
    <property type="component" value="Unassembled WGS sequence"/>
</dbReference>
<sequence length="201" mass="23834">MYMTGESEDEDLMEPVFDFEVRNTFWKTIYVNFILSYSVARQAKYLRQKFGGDDDEMDDHEEEEEEERKAIWGRRKSLYYNADNVDYEVVNLLQSSDEDLPMEEEAEVLKIQREKAKSLSMEDFGLVNNEQDESDSDRQNDMHQQDALVEKTAMGRSAVDDDNSYENYEEIKKDFTDLTKEEQMDVVYRYSSFVSKLVNLF</sequence>
<name>A0A426ZCQ9_ENSVE</name>